<feature type="coiled-coil region" evidence="1">
    <location>
        <begin position="19"/>
        <end position="74"/>
    </location>
</feature>
<reference evidence="2" key="1">
    <citation type="submission" date="2023-10" db="EMBL/GenBank/DDBJ databases">
        <title>Genome assembly of Pristionchus species.</title>
        <authorList>
            <person name="Yoshida K."/>
            <person name="Sommer R.J."/>
        </authorList>
    </citation>
    <scope>NUCLEOTIDE SEQUENCE</scope>
    <source>
        <strain evidence="2">RS0144</strain>
    </source>
</reference>
<accession>A0AAV5SSP6</accession>
<feature type="non-terminal residue" evidence="2">
    <location>
        <position position="104"/>
    </location>
</feature>
<dbReference type="EMBL" id="BTSX01000002">
    <property type="protein sequence ID" value="GMS83593.1"/>
    <property type="molecule type" value="Genomic_DNA"/>
</dbReference>
<keyword evidence="3" id="KW-1185">Reference proteome</keyword>
<dbReference type="Proteomes" id="UP001432027">
    <property type="component" value="Unassembled WGS sequence"/>
</dbReference>
<evidence type="ECO:0000313" key="3">
    <source>
        <dbReference type="Proteomes" id="UP001432027"/>
    </source>
</evidence>
<gene>
    <name evidence="2" type="ORF">PENTCL1PPCAC_5768</name>
</gene>
<evidence type="ECO:0000256" key="1">
    <source>
        <dbReference type="SAM" id="Coils"/>
    </source>
</evidence>
<protein>
    <submittedName>
        <fullName evidence="2">Uncharacterized protein</fullName>
    </submittedName>
</protein>
<evidence type="ECO:0000313" key="2">
    <source>
        <dbReference type="EMBL" id="GMS83593.1"/>
    </source>
</evidence>
<dbReference type="AlphaFoldDB" id="A0AAV5SSP6"/>
<organism evidence="2 3">
    <name type="scientific">Pristionchus entomophagus</name>
    <dbReference type="NCBI Taxonomy" id="358040"/>
    <lineage>
        <taxon>Eukaryota</taxon>
        <taxon>Metazoa</taxon>
        <taxon>Ecdysozoa</taxon>
        <taxon>Nematoda</taxon>
        <taxon>Chromadorea</taxon>
        <taxon>Rhabditida</taxon>
        <taxon>Rhabditina</taxon>
        <taxon>Diplogasteromorpha</taxon>
        <taxon>Diplogasteroidea</taxon>
        <taxon>Neodiplogasteridae</taxon>
        <taxon>Pristionchus</taxon>
    </lineage>
</organism>
<name>A0AAV5SSP6_9BILA</name>
<keyword evidence="1" id="KW-0175">Coiled coil</keyword>
<sequence>MQEKLQKLQFELNFERTCRETEKRIMNELEVQLVDASKKLEGASRKEMNAFCNIRELALENKALQNMVAQECQRNDTVSEQSREKEVFNREVAVLKIKIGHGLA</sequence>
<proteinExistence type="predicted"/>
<comment type="caution">
    <text evidence="2">The sequence shown here is derived from an EMBL/GenBank/DDBJ whole genome shotgun (WGS) entry which is preliminary data.</text>
</comment>